<gene>
    <name evidence="1" type="ORF">PR048_015494</name>
</gene>
<reference evidence="1 2" key="1">
    <citation type="submission" date="2023-02" db="EMBL/GenBank/DDBJ databases">
        <title>LHISI_Scaffold_Assembly.</title>
        <authorList>
            <person name="Stuart O.P."/>
            <person name="Cleave R."/>
            <person name="Magrath M.J.L."/>
            <person name="Mikheyev A.S."/>
        </authorList>
    </citation>
    <scope>NUCLEOTIDE SEQUENCE [LARGE SCALE GENOMIC DNA]</scope>
    <source>
        <strain evidence="1">Daus_M_001</strain>
        <tissue evidence="1">Leg muscle</tissue>
    </source>
</reference>
<accession>A0ABQ9HHM0</accession>
<proteinExistence type="predicted"/>
<sequence>MSSPSKVQLLMCYKTTAIIRNDLKDVSIDPDNYTYIEDISNVEYNENYVPETLRLLLATLISGKTNKDRKLAAIGQATVQAGSPRVLVTPLQLGLAVQLHEYINSRSMVESVNHTELRSSYSEVQRFECSAVSERETQLLELSEISETPERFIQ</sequence>
<name>A0ABQ9HHM0_9NEOP</name>
<keyword evidence="2" id="KW-1185">Reference proteome</keyword>
<evidence type="ECO:0000313" key="2">
    <source>
        <dbReference type="Proteomes" id="UP001159363"/>
    </source>
</evidence>
<dbReference type="EMBL" id="JARBHB010000005">
    <property type="protein sequence ID" value="KAJ8883641.1"/>
    <property type="molecule type" value="Genomic_DNA"/>
</dbReference>
<organism evidence="1 2">
    <name type="scientific">Dryococelus australis</name>
    <dbReference type="NCBI Taxonomy" id="614101"/>
    <lineage>
        <taxon>Eukaryota</taxon>
        <taxon>Metazoa</taxon>
        <taxon>Ecdysozoa</taxon>
        <taxon>Arthropoda</taxon>
        <taxon>Hexapoda</taxon>
        <taxon>Insecta</taxon>
        <taxon>Pterygota</taxon>
        <taxon>Neoptera</taxon>
        <taxon>Polyneoptera</taxon>
        <taxon>Phasmatodea</taxon>
        <taxon>Verophasmatodea</taxon>
        <taxon>Anareolatae</taxon>
        <taxon>Phasmatidae</taxon>
        <taxon>Eurycanthinae</taxon>
        <taxon>Dryococelus</taxon>
    </lineage>
</organism>
<comment type="caution">
    <text evidence="1">The sequence shown here is derived from an EMBL/GenBank/DDBJ whole genome shotgun (WGS) entry which is preliminary data.</text>
</comment>
<dbReference type="Proteomes" id="UP001159363">
    <property type="component" value="Chromosome 4"/>
</dbReference>
<evidence type="ECO:0000313" key="1">
    <source>
        <dbReference type="EMBL" id="KAJ8883641.1"/>
    </source>
</evidence>
<protein>
    <submittedName>
        <fullName evidence="1">Uncharacterized protein</fullName>
    </submittedName>
</protein>